<evidence type="ECO:0000313" key="6">
    <source>
        <dbReference type="Proteomes" id="UP000316095"/>
    </source>
</evidence>
<evidence type="ECO:0000256" key="2">
    <source>
        <dbReference type="ARBA" id="ARBA00022884"/>
    </source>
</evidence>
<evidence type="ECO:0000256" key="1">
    <source>
        <dbReference type="ARBA" id="ARBA00022490"/>
    </source>
</evidence>
<comment type="caution">
    <text evidence="5">The sequence shown here is derived from an EMBL/GenBank/DDBJ whole genome shotgun (WGS) entry which is preliminary data.</text>
</comment>
<dbReference type="InterPro" id="IPR023620">
    <property type="entry name" value="SmpB"/>
</dbReference>
<dbReference type="PROSITE" id="PS01317">
    <property type="entry name" value="SSRP"/>
    <property type="match status" value="1"/>
</dbReference>
<organism evidence="5 6">
    <name type="scientific">Rubinisphaera italica</name>
    <dbReference type="NCBI Taxonomy" id="2527969"/>
    <lineage>
        <taxon>Bacteria</taxon>
        <taxon>Pseudomonadati</taxon>
        <taxon>Planctomycetota</taxon>
        <taxon>Planctomycetia</taxon>
        <taxon>Planctomycetales</taxon>
        <taxon>Planctomycetaceae</taxon>
        <taxon>Rubinisphaera</taxon>
    </lineage>
</organism>
<dbReference type="GO" id="GO:0005829">
    <property type="term" value="C:cytosol"/>
    <property type="evidence" value="ECO:0007669"/>
    <property type="project" value="TreeGrafter"/>
</dbReference>
<comment type="subcellular location">
    <subcellularLocation>
        <location evidence="3">Cytoplasm</location>
    </subcellularLocation>
    <text evidence="3">The tmRNA-SmpB complex associates with stalled 70S ribosomes.</text>
</comment>
<protein>
    <recommendedName>
        <fullName evidence="3">SsrA-binding protein</fullName>
    </recommendedName>
    <alternativeName>
        <fullName evidence="3">Small protein B</fullName>
    </alternativeName>
</protein>
<dbReference type="Gene3D" id="2.40.280.10">
    <property type="match status" value="1"/>
</dbReference>
<keyword evidence="6" id="KW-1185">Reference proteome</keyword>
<dbReference type="Pfam" id="PF01668">
    <property type="entry name" value="SmpB"/>
    <property type="match status" value="1"/>
</dbReference>
<dbReference type="NCBIfam" id="TIGR00086">
    <property type="entry name" value="smpB"/>
    <property type="match status" value="1"/>
</dbReference>
<dbReference type="PANTHER" id="PTHR30308:SF2">
    <property type="entry name" value="SSRA-BINDING PROTEIN"/>
    <property type="match status" value="1"/>
</dbReference>
<dbReference type="PANTHER" id="PTHR30308">
    <property type="entry name" value="TMRNA-BINDING COMPONENT OF TRANS-TRANSLATION TAGGING COMPLEX"/>
    <property type="match status" value="1"/>
</dbReference>
<dbReference type="Proteomes" id="UP000316095">
    <property type="component" value="Unassembled WGS sequence"/>
</dbReference>
<dbReference type="RefSeq" id="WP_146504194.1">
    <property type="nucleotide sequence ID" value="NZ_SJPG01000001.1"/>
</dbReference>
<dbReference type="GO" id="GO:0070930">
    <property type="term" value="P:trans-translation-dependent protein tagging"/>
    <property type="evidence" value="ECO:0007669"/>
    <property type="project" value="TreeGrafter"/>
</dbReference>
<gene>
    <name evidence="3 5" type="primary">smpB</name>
    <name evidence="5" type="ORF">Pan54_30630</name>
</gene>
<sequence>MATKKKKTPKGDPNSQTAAVNRKARHDYEILDELECGIVLHGSEVKSIRDGQISLEESYAHIRDGELWLMGCHIGEYPQANVMNHIPRRHRKLLLHKKEFRKFAETATQKGLTLIPLSAYFVRGIVKINIGVARGRKLYDKRQKLKKDDVQREIKAAMSPKFQR</sequence>
<comment type="function">
    <text evidence="3">Required for rescue of stalled ribosomes mediated by trans-translation. Binds to transfer-messenger RNA (tmRNA), required for stable association of tmRNA with ribosomes. tmRNA and SmpB together mimic tRNA shape, replacing the anticodon stem-loop with SmpB. tmRNA is encoded by the ssrA gene; the 2 termini fold to resemble tRNA(Ala) and it encodes a 'tag peptide', a short internal open reading frame. During trans-translation Ala-aminoacylated tmRNA acts like a tRNA, entering the A-site of stalled ribosomes, displacing the stalled mRNA. The ribosome then switches to translate the ORF on the tmRNA; the nascent peptide is terminated with the 'tag peptide' encoded by the tmRNA and targeted for degradation. The ribosome is freed to recommence translation, which seems to be the essential function of trans-translation.</text>
</comment>
<comment type="similarity">
    <text evidence="3">Belongs to the SmpB family.</text>
</comment>
<evidence type="ECO:0000313" key="5">
    <source>
        <dbReference type="EMBL" id="TWT62322.1"/>
    </source>
</evidence>
<dbReference type="SUPFAM" id="SSF74982">
    <property type="entry name" value="Small protein B (SmpB)"/>
    <property type="match status" value="1"/>
</dbReference>
<dbReference type="AlphaFoldDB" id="A0A5C5XKQ3"/>
<reference evidence="5 6" key="1">
    <citation type="submission" date="2019-02" db="EMBL/GenBank/DDBJ databases">
        <title>Deep-cultivation of Planctomycetes and their phenomic and genomic characterization uncovers novel biology.</title>
        <authorList>
            <person name="Wiegand S."/>
            <person name="Jogler M."/>
            <person name="Boedeker C."/>
            <person name="Pinto D."/>
            <person name="Vollmers J."/>
            <person name="Rivas-Marin E."/>
            <person name="Kohn T."/>
            <person name="Peeters S.H."/>
            <person name="Heuer A."/>
            <person name="Rast P."/>
            <person name="Oberbeckmann S."/>
            <person name="Bunk B."/>
            <person name="Jeske O."/>
            <person name="Meyerdierks A."/>
            <person name="Storesund J.E."/>
            <person name="Kallscheuer N."/>
            <person name="Luecker S."/>
            <person name="Lage O.M."/>
            <person name="Pohl T."/>
            <person name="Merkel B.J."/>
            <person name="Hornburger P."/>
            <person name="Mueller R.-W."/>
            <person name="Bruemmer F."/>
            <person name="Labrenz M."/>
            <person name="Spormann A.M."/>
            <person name="Op Den Camp H."/>
            <person name="Overmann J."/>
            <person name="Amann R."/>
            <person name="Jetten M.S.M."/>
            <person name="Mascher T."/>
            <person name="Medema M.H."/>
            <person name="Devos D.P."/>
            <person name="Kaster A.-K."/>
            <person name="Ovreas L."/>
            <person name="Rohde M."/>
            <person name="Galperin M.Y."/>
            <person name="Jogler C."/>
        </authorList>
    </citation>
    <scope>NUCLEOTIDE SEQUENCE [LARGE SCALE GENOMIC DNA]</scope>
    <source>
        <strain evidence="5 6">Pan54</strain>
    </source>
</reference>
<keyword evidence="2 3" id="KW-0694">RNA-binding</keyword>
<dbReference type="NCBIfam" id="NF003843">
    <property type="entry name" value="PRK05422.1"/>
    <property type="match status" value="1"/>
</dbReference>
<dbReference type="HAMAP" id="MF_00023">
    <property type="entry name" value="SmpB"/>
    <property type="match status" value="1"/>
</dbReference>
<name>A0A5C5XKQ3_9PLAN</name>
<evidence type="ECO:0000256" key="3">
    <source>
        <dbReference type="HAMAP-Rule" id="MF_00023"/>
    </source>
</evidence>
<accession>A0A5C5XKQ3</accession>
<dbReference type="GO" id="GO:0070929">
    <property type="term" value="P:trans-translation"/>
    <property type="evidence" value="ECO:0007669"/>
    <property type="project" value="UniProtKB-UniRule"/>
</dbReference>
<dbReference type="EMBL" id="SJPG01000001">
    <property type="protein sequence ID" value="TWT62322.1"/>
    <property type="molecule type" value="Genomic_DNA"/>
</dbReference>
<dbReference type="CDD" id="cd09294">
    <property type="entry name" value="SmpB"/>
    <property type="match status" value="1"/>
</dbReference>
<dbReference type="InterPro" id="IPR020081">
    <property type="entry name" value="SsrA-bd_prot_CS"/>
</dbReference>
<dbReference type="GO" id="GO:0003723">
    <property type="term" value="F:RNA binding"/>
    <property type="evidence" value="ECO:0007669"/>
    <property type="project" value="UniProtKB-UniRule"/>
</dbReference>
<dbReference type="InterPro" id="IPR000037">
    <property type="entry name" value="SsrA-bd_prot"/>
</dbReference>
<dbReference type="OrthoDB" id="9805462at2"/>
<feature type="region of interest" description="Disordered" evidence="4">
    <location>
        <begin position="1"/>
        <end position="20"/>
    </location>
</feature>
<evidence type="ECO:0000256" key="4">
    <source>
        <dbReference type="SAM" id="MobiDB-lite"/>
    </source>
</evidence>
<proteinExistence type="inferred from homology"/>
<keyword evidence="1 3" id="KW-0963">Cytoplasm</keyword>